<keyword evidence="2" id="KW-1185">Reference proteome</keyword>
<dbReference type="KEGG" id="kbs:EPA93_10365"/>
<organism evidence="1 2">
    <name type="scientific">Ktedonosporobacter rubrisoli</name>
    <dbReference type="NCBI Taxonomy" id="2509675"/>
    <lineage>
        <taxon>Bacteria</taxon>
        <taxon>Bacillati</taxon>
        <taxon>Chloroflexota</taxon>
        <taxon>Ktedonobacteria</taxon>
        <taxon>Ktedonobacterales</taxon>
        <taxon>Ktedonosporobacteraceae</taxon>
        <taxon>Ktedonosporobacter</taxon>
    </lineage>
</organism>
<dbReference type="RefSeq" id="WP_129887127.1">
    <property type="nucleotide sequence ID" value="NZ_CP035758.1"/>
</dbReference>
<evidence type="ECO:0000313" key="2">
    <source>
        <dbReference type="Proteomes" id="UP000290365"/>
    </source>
</evidence>
<protein>
    <recommendedName>
        <fullName evidence="3">MalT-like TPR region domain-containing protein</fullName>
    </recommendedName>
</protein>
<evidence type="ECO:0008006" key="3">
    <source>
        <dbReference type="Google" id="ProtNLM"/>
    </source>
</evidence>
<reference evidence="1 2" key="1">
    <citation type="submission" date="2019-01" db="EMBL/GenBank/DDBJ databases">
        <title>Ktedonosporobacter rubrisoli SCAWS-G2.</title>
        <authorList>
            <person name="Huang Y."/>
            <person name="Yan B."/>
        </authorList>
    </citation>
    <scope>NUCLEOTIDE SEQUENCE [LARGE SCALE GENOMIC DNA]</scope>
    <source>
        <strain evidence="1 2">SCAWS-G2</strain>
    </source>
</reference>
<dbReference type="SUPFAM" id="SSF48452">
    <property type="entry name" value="TPR-like"/>
    <property type="match status" value="1"/>
</dbReference>
<dbReference type="Proteomes" id="UP000290365">
    <property type="component" value="Chromosome"/>
</dbReference>
<dbReference type="InterPro" id="IPR011990">
    <property type="entry name" value="TPR-like_helical_dom_sf"/>
</dbReference>
<dbReference type="EMBL" id="CP035758">
    <property type="protein sequence ID" value="QBD76389.1"/>
    <property type="molecule type" value="Genomic_DNA"/>
</dbReference>
<gene>
    <name evidence="1" type="ORF">EPA93_10365</name>
</gene>
<accession>A0A4P6JMB6</accession>
<evidence type="ECO:0000313" key="1">
    <source>
        <dbReference type="EMBL" id="QBD76389.1"/>
    </source>
</evidence>
<name>A0A4P6JMB6_KTERU</name>
<dbReference type="Gene3D" id="1.25.40.10">
    <property type="entry name" value="Tetratricopeptide repeat domain"/>
    <property type="match status" value="1"/>
</dbReference>
<proteinExistence type="predicted"/>
<dbReference type="AlphaFoldDB" id="A0A4P6JMB6"/>
<sequence>MDMLRRELLKKGVTLALPTPLFSLVGSDLLALSVEEYMAQWPTLLQDCWKLMAGKYLGVAENLLAAHINSLMQMIYSSSHFRREAAAIAVQAKILQAILALHRLDFAARKLFCGEAVSCARIAEEPQLLAIALRYFAYAYMHPTIQPLHDNSHQLDFAVASFQEALHLVDKEKPLLCSVLGCGLAAALAQQGKEKEALANLHKAERIFPTSSEREPGFANADWDEASFYLLIGRVFLDLAQRYPQHGYYEQALKTLEKSSALQMEAKRINSEIFIHFSAAASGIGDLELYEENMRKGLLLAKEVGSQKRALEAYAVAQNVPQAWHAERRIQKLEVGFFTNYGTL</sequence>
<dbReference type="OrthoDB" id="166254at2"/>